<evidence type="ECO:0000256" key="2">
    <source>
        <dbReference type="SAM" id="Phobius"/>
    </source>
</evidence>
<evidence type="ECO:0000256" key="1">
    <source>
        <dbReference type="SAM" id="MobiDB-lite"/>
    </source>
</evidence>
<geneLocation type="plasmid" evidence="5">
    <name>pLaw3</name>
</geneLocation>
<feature type="transmembrane region" description="Helical" evidence="2">
    <location>
        <begin position="6"/>
        <end position="27"/>
    </location>
</feature>
<keyword evidence="5" id="KW-1185">Reference proteome</keyword>
<organism evidence="4 5">
    <name type="scientific">Lawsonia intracellularis (strain PHE/MN1-00)</name>
    <dbReference type="NCBI Taxonomy" id="363253"/>
    <lineage>
        <taxon>Bacteria</taxon>
        <taxon>Pseudomonadati</taxon>
        <taxon>Thermodesulfobacteriota</taxon>
        <taxon>Desulfovibrionia</taxon>
        <taxon>Desulfovibrionales</taxon>
        <taxon>Desulfovibrionaceae</taxon>
        <taxon>Lawsonia</taxon>
    </lineage>
</organism>
<accession>Q1MNS1</accession>
<sequence length="619" mass="67786">MKNYSLTMWNIYKIIYIYTVVISKLYFYFKSNYQYGKRLFLYFPIQLLSTVKRFLIVATLVCFCILFYSNESFSMNGSEEERQPLLSSTSTTSSSSTSSSSSGANGYYSYPSYSQPQSTYPEVSAAEAGTACGCGSGAIGYSMLAVMNPSMSSLCGPAGWVLSSVGGACVGAGVSLACYLCGYNRWMGWEDHSTSNSIRTGGEGSTTMYGSTGTHQHREPESPDEGPSVSFPPVTVHQPASPGSPVVSQPGGRGRSSSYLTAEASLLGQMSSLHSMQCLLSNGSEQVLTTLRMLLLKNYSDSSKSQDFSFFKKNYINKDKGKVVSVKRKRGSLSTTIDVPSFLPYRFFSSIKPQDIHKRKVCSGQIGVLLDFSPGLTCGFAYDSNKKESKEYKGIQLGSTIGSVKSKMETEGLSAIVALNPANAGVTGHLVSSYNWGKVKNTRKIIHKGQEIITKGSPKVNLLGGLVQLGYNFFLLNQVTLVPYVECMFSSVSWSSYKEQYSPGACKFGKNKEQILEKSIGLRSDIGVSMNSSMQLWVAGISGYSKTNSLISSSYLSSYYRHNLSTYAKKYQYIRTELGVSYDGTFSDNVSVSLSGLFRLNKWSKVDNQNIVAQVQYTY</sequence>
<protein>
    <submittedName>
        <fullName evidence="4">NA</fullName>
    </submittedName>
</protein>
<dbReference type="HOGENOM" id="CLU_456934_0_0_7"/>
<reference evidence="4 5" key="1">
    <citation type="submission" date="2005-11" db="EMBL/GenBank/DDBJ databases">
        <title>The complete genome sequence of Lawsonia intracellularis: the causative agent of proliferative enteropathy.</title>
        <authorList>
            <person name="Kaur K."/>
            <person name="Zhang Q."/>
            <person name="Beckler D."/>
            <person name="Munir S."/>
            <person name="Li L."/>
            <person name="Kinsley K."/>
            <person name="Herron L."/>
            <person name="Peterson A."/>
            <person name="May B."/>
            <person name="Singh S."/>
            <person name="Gebhart C."/>
            <person name="Kapur V."/>
        </authorList>
    </citation>
    <scope>NUCLEOTIDE SEQUENCE [LARGE SCALE GENOMIC DNA]</scope>
    <source>
        <strain evidence="4 5">PHE/MN1-00</strain>
        <plasmid evidence="5">pLaw3</plasmid>
    </source>
</reference>
<keyword evidence="2" id="KW-1133">Transmembrane helix</keyword>
<proteinExistence type="predicted"/>
<keyword evidence="4" id="KW-0614">Plasmid</keyword>
<dbReference type="Proteomes" id="UP000002430">
    <property type="component" value="Plasmid 3"/>
</dbReference>
<dbReference type="Pfam" id="PF03797">
    <property type="entry name" value="Autotransporter"/>
    <property type="match status" value="1"/>
</dbReference>
<feature type="compositionally biased region" description="Polar residues" evidence="1">
    <location>
        <begin position="194"/>
        <end position="214"/>
    </location>
</feature>
<dbReference type="KEGG" id="lip:LIC060"/>
<keyword evidence="2" id="KW-0812">Transmembrane</keyword>
<feature type="region of interest" description="Disordered" evidence="1">
    <location>
        <begin position="84"/>
        <end position="104"/>
    </location>
</feature>
<dbReference type="InterPro" id="IPR036709">
    <property type="entry name" value="Autotransporte_beta_dom_sf"/>
</dbReference>
<dbReference type="InterPro" id="IPR005546">
    <property type="entry name" value="Autotransporte_beta"/>
</dbReference>
<dbReference type="EMBL" id="AM180255">
    <property type="protein sequence ID" value="CAJ54012.1"/>
    <property type="molecule type" value="Genomic_DNA"/>
</dbReference>
<evidence type="ECO:0000259" key="3">
    <source>
        <dbReference type="Pfam" id="PF03797"/>
    </source>
</evidence>
<name>Q1MNS1_LAWIP</name>
<dbReference type="AlphaFoldDB" id="Q1MNS1"/>
<dbReference type="Gene3D" id="2.40.128.130">
    <property type="entry name" value="Autotransporter beta-domain"/>
    <property type="match status" value="1"/>
</dbReference>
<keyword evidence="2" id="KW-0472">Membrane</keyword>
<dbReference type="SUPFAM" id="SSF103515">
    <property type="entry name" value="Autotransporter"/>
    <property type="match status" value="1"/>
</dbReference>
<evidence type="ECO:0000313" key="4">
    <source>
        <dbReference type="EMBL" id="CAJ54012.1"/>
    </source>
</evidence>
<feature type="compositionally biased region" description="Low complexity" evidence="1">
    <location>
        <begin position="87"/>
        <end position="104"/>
    </location>
</feature>
<gene>
    <name evidence="4" type="ordered locus">LIC060</name>
</gene>
<evidence type="ECO:0000313" key="5">
    <source>
        <dbReference type="Proteomes" id="UP000002430"/>
    </source>
</evidence>
<feature type="domain" description="Autotransporter" evidence="3">
    <location>
        <begin position="364"/>
        <end position="595"/>
    </location>
</feature>
<feature type="region of interest" description="Disordered" evidence="1">
    <location>
        <begin position="194"/>
        <end position="257"/>
    </location>
</feature>
<feature type="transmembrane region" description="Helical" evidence="2">
    <location>
        <begin position="39"/>
        <end position="68"/>
    </location>
</feature>